<dbReference type="PRINTS" id="PR00081">
    <property type="entry name" value="GDHRDH"/>
</dbReference>
<sequence>MSGHVAIVTGANHGIGAATANALATAGTAVLCAYWRVRDAEDPAVPQAYRDSRLRGADHVVAEIEAAGGRAVAVGADLTDPAAPARLFDLAEKRLGPVDILVNNATGWVQDTFAQAPTDHHGRALRPVSPATWSAQFAVDAMAPALLIGELARRHTARGATWGRIVGLTSGGELGFPEEVSYGAAKAAQTNYTMSAAVELAPLGITANMVHPPVTDTGWVTDSVRDVVAASPRLVNVATAAEVAEVIAYLASDAARLITGNTITLR</sequence>
<gene>
    <name evidence="3" type="primary">yjdA</name>
    <name evidence="3" type="ORF">Pflav_040920</name>
</gene>
<dbReference type="InterPro" id="IPR036291">
    <property type="entry name" value="NAD(P)-bd_dom_sf"/>
</dbReference>
<dbReference type="GO" id="GO:0016491">
    <property type="term" value="F:oxidoreductase activity"/>
    <property type="evidence" value="ECO:0007669"/>
    <property type="project" value="UniProtKB-KW"/>
</dbReference>
<dbReference type="Proteomes" id="UP000502508">
    <property type="component" value="Chromosome"/>
</dbReference>
<dbReference type="Pfam" id="PF13561">
    <property type="entry name" value="adh_short_C2"/>
    <property type="match status" value="1"/>
</dbReference>
<evidence type="ECO:0000256" key="1">
    <source>
        <dbReference type="ARBA" id="ARBA00006484"/>
    </source>
</evidence>
<dbReference type="PANTHER" id="PTHR43639">
    <property type="entry name" value="OXIDOREDUCTASE, SHORT-CHAIN DEHYDROGENASE/REDUCTASE FAMILY (AFU_ORTHOLOGUE AFUA_5G02870)"/>
    <property type="match status" value="1"/>
</dbReference>
<dbReference type="RefSeq" id="WP_173037400.1">
    <property type="nucleotide sequence ID" value="NZ_AP022870.1"/>
</dbReference>
<keyword evidence="4" id="KW-1185">Reference proteome</keyword>
<dbReference type="KEGG" id="pfla:Pflav_040920"/>
<dbReference type="PRINTS" id="PR00080">
    <property type="entry name" value="SDRFAMILY"/>
</dbReference>
<proteinExistence type="inferred from homology"/>
<evidence type="ECO:0000313" key="3">
    <source>
        <dbReference type="EMBL" id="BCB77682.1"/>
    </source>
</evidence>
<evidence type="ECO:0000256" key="2">
    <source>
        <dbReference type="ARBA" id="ARBA00023002"/>
    </source>
</evidence>
<protein>
    <submittedName>
        <fullName evidence="3">Putative oxidoreductase YjdA</fullName>
    </submittedName>
</protein>
<organism evidence="3 4">
    <name type="scientific">Phytohabitans flavus</name>
    <dbReference type="NCBI Taxonomy" id="1076124"/>
    <lineage>
        <taxon>Bacteria</taxon>
        <taxon>Bacillati</taxon>
        <taxon>Actinomycetota</taxon>
        <taxon>Actinomycetes</taxon>
        <taxon>Micromonosporales</taxon>
        <taxon>Micromonosporaceae</taxon>
    </lineage>
</organism>
<dbReference type="AlphaFoldDB" id="A0A6F8XUZ7"/>
<dbReference type="PANTHER" id="PTHR43639:SF1">
    <property type="entry name" value="SHORT-CHAIN DEHYDROGENASE_REDUCTASE FAMILY PROTEIN"/>
    <property type="match status" value="1"/>
</dbReference>
<accession>A0A6F8XUZ7</accession>
<reference evidence="3 4" key="2">
    <citation type="submission" date="2020-03" db="EMBL/GenBank/DDBJ databases">
        <authorList>
            <person name="Ichikawa N."/>
            <person name="Kimura A."/>
            <person name="Kitahashi Y."/>
            <person name="Uohara A."/>
        </authorList>
    </citation>
    <scope>NUCLEOTIDE SEQUENCE [LARGE SCALE GENOMIC DNA]</scope>
    <source>
        <strain evidence="3 4">NBRC 107702</strain>
    </source>
</reference>
<keyword evidence="2" id="KW-0560">Oxidoreductase</keyword>
<comment type="similarity">
    <text evidence="1">Belongs to the short-chain dehydrogenases/reductases (SDR) family.</text>
</comment>
<dbReference type="EMBL" id="AP022870">
    <property type="protein sequence ID" value="BCB77682.1"/>
    <property type="molecule type" value="Genomic_DNA"/>
</dbReference>
<dbReference type="InterPro" id="IPR002347">
    <property type="entry name" value="SDR_fam"/>
</dbReference>
<name>A0A6F8XUZ7_9ACTN</name>
<dbReference type="SUPFAM" id="SSF51735">
    <property type="entry name" value="NAD(P)-binding Rossmann-fold domains"/>
    <property type="match status" value="1"/>
</dbReference>
<evidence type="ECO:0000313" key="4">
    <source>
        <dbReference type="Proteomes" id="UP000502508"/>
    </source>
</evidence>
<dbReference type="CDD" id="cd05233">
    <property type="entry name" value="SDR_c"/>
    <property type="match status" value="1"/>
</dbReference>
<dbReference type="Gene3D" id="3.40.50.720">
    <property type="entry name" value="NAD(P)-binding Rossmann-like Domain"/>
    <property type="match status" value="1"/>
</dbReference>
<reference evidence="3 4" key="1">
    <citation type="submission" date="2020-03" db="EMBL/GenBank/DDBJ databases">
        <title>Whole genome shotgun sequence of Phytohabitans flavus NBRC 107702.</title>
        <authorList>
            <person name="Komaki H."/>
            <person name="Tamura T."/>
        </authorList>
    </citation>
    <scope>NUCLEOTIDE SEQUENCE [LARGE SCALE GENOMIC DNA]</scope>
    <source>
        <strain evidence="3 4">NBRC 107702</strain>
    </source>
</reference>